<dbReference type="SUPFAM" id="SSF53098">
    <property type="entry name" value="Ribonuclease H-like"/>
    <property type="match status" value="1"/>
</dbReference>
<keyword evidence="3" id="KW-1185">Reference proteome</keyword>
<dbReference type="CDD" id="cd09279">
    <property type="entry name" value="RNase_HI_like"/>
    <property type="match status" value="1"/>
</dbReference>
<dbReference type="PANTHER" id="PTHR46387:SF2">
    <property type="entry name" value="RIBONUCLEASE HI"/>
    <property type="match status" value="1"/>
</dbReference>
<dbReference type="Gene3D" id="3.30.420.10">
    <property type="entry name" value="Ribonuclease H-like superfamily/Ribonuclease H"/>
    <property type="match status" value="1"/>
</dbReference>
<proteinExistence type="predicted"/>
<gene>
    <name evidence="2" type="ORF">FAK_28190</name>
</gene>
<dbReference type="Pfam" id="PF13456">
    <property type="entry name" value="RVT_3"/>
    <property type="match status" value="1"/>
</dbReference>
<dbReference type="InterPro" id="IPR002156">
    <property type="entry name" value="RNaseH_domain"/>
</dbReference>
<dbReference type="GO" id="GO:0003676">
    <property type="term" value="F:nucleic acid binding"/>
    <property type="evidence" value="ECO:0007669"/>
    <property type="project" value="InterPro"/>
</dbReference>
<dbReference type="GO" id="GO:0004523">
    <property type="term" value="F:RNA-DNA hybrid ribonuclease activity"/>
    <property type="evidence" value="ECO:0007669"/>
    <property type="project" value="InterPro"/>
</dbReference>
<evidence type="ECO:0000313" key="3">
    <source>
        <dbReference type="Proteomes" id="UP001366166"/>
    </source>
</evidence>
<evidence type="ECO:0000313" key="2">
    <source>
        <dbReference type="EMBL" id="BEQ15753.1"/>
    </source>
</evidence>
<dbReference type="InterPro" id="IPR012337">
    <property type="entry name" value="RNaseH-like_sf"/>
</dbReference>
<dbReference type="AlphaFoldDB" id="A0AAU9EF17"/>
<dbReference type="InterPro" id="IPR036397">
    <property type="entry name" value="RNaseH_sf"/>
</dbReference>
<dbReference type="PROSITE" id="PS50879">
    <property type="entry name" value="RNASE_H_1"/>
    <property type="match status" value="1"/>
</dbReference>
<dbReference type="Proteomes" id="UP001366166">
    <property type="component" value="Chromosome"/>
</dbReference>
<dbReference type="EMBL" id="AP028679">
    <property type="protein sequence ID" value="BEQ15753.1"/>
    <property type="molecule type" value="Genomic_DNA"/>
</dbReference>
<dbReference type="PANTHER" id="PTHR46387">
    <property type="entry name" value="POLYNUCLEOTIDYL TRANSFERASE, RIBONUCLEASE H-LIKE SUPERFAMILY PROTEIN"/>
    <property type="match status" value="1"/>
</dbReference>
<protein>
    <recommendedName>
        <fullName evidence="1">RNase H type-1 domain-containing protein</fullName>
    </recommendedName>
</protein>
<organism evidence="2 3">
    <name type="scientific">Desulfoferula mesophila</name>
    <dbReference type="NCBI Taxonomy" id="3058419"/>
    <lineage>
        <taxon>Bacteria</taxon>
        <taxon>Pseudomonadati</taxon>
        <taxon>Thermodesulfobacteriota</taxon>
        <taxon>Desulfarculia</taxon>
        <taxon>Desulfarculales</taxon>
        <taxon>Desulfarculaceae</taxon>
        <taxon>Desulfoferula</taxon>
    </lineage>
</organism>
<accession>A0AAU9EF17</accession>
<reference evidence="3" key="1">
    <citation type="journal article" date="2023" name="Arch. Microbiol.">
        <title>Desulfoferula mesophilus gen. nov. sp. nov., a mesophilic sulfate-reducing bacterium isolated from a brackish lake sediment.</title>
        <authorList>
            <person name="Watanabe T."/>
            <person name="Yabe T."/>
            <person name="Tsuji J.M."/>
            <person name="Fukui M."/>
        </authorList>
    </citation>
    <scope>NUCLEOTIDE SEQUENCE [LARGE SCALE GENOMIC DNA]</scope>
    <source>
        <strain evidence="3">12FAK</strain>
    </source>
</reference>
<sequence>MSPQGLALTLHSDGGSRGNPGPAGAGAVLYDDQGDEVAALSRYLGSATNNEAEYQALLMGLAEAKRLGAGRLTVKMDSELIVRQLEGRYQVRAPGLKPMYAEAKRLLQGFAAVTILHVRREFNKRADELANQAMDRR</sequence>
<name>A0AAU9EF17_9BACT</name>
<feature type="domain" description="RNase H type-1" evidence="1">
    <location>
        <begin position="4"/>
        <end position="135"/>
    </location>
</feature>
<dbReference type="KEGG" id="dmp:FAK_28190"/>
<evidence type="ECO:0000259" key="1">
    <source>
        <dbReference type="PROSITE" id="PS50879"/>
    </source>
</evidence>
<dbReference type="RefSeq" id="WP_338600635.1">
    <property type="nucleotide sequence ID" value="NZ_AP028679.1"/>
</dbReference>